<gene>
    <name evidence="1" type="ORF">BD410DRAFT_790053</name>
</gene>
<sequence length="493" mass="55598">MYTGSSEASRKPTTFTGLRISADSLGTDGAGLGSIQSNGRISVHPLASLQQPPKSSTYSVSTSSSSSTIPGVGMVSGRIIKRFGEAIIHFAEEPIIWRRLRTIRQQLDDERLRIAMLTDPKVLYGTLSDLFELKKNANGGHSVHGYPKRINEAATLLLQRIDDDIWPTSRNNWLTGPVANSILMCYFEVYWSQHEASILVYILKHVFRLVDVYRESCPNSKTEIPSQIEQVIHEHGVPVLRDFASSCPQCLLHSGSWLTTTRVYNTIHQLTPSVIPTDVHIETLGQAFNKLMTLLRQHDLILMYDSNVLFNATLVFESITSANLDFDIHLGSLLCMCNFRRAKKMRRYFRMPAMQGSLVYPMEVYENGLPATEMVMQVNVVFTLALFSEITQTYKGAYVSVRPNADTEQRNHHKCALETLTRLSRTACTRTLLLQKLPEPQYAEIAPYITDLITNLDGLKKEDMQILTFRMDRESADDLSVMGALYPPELDKL</sequence>
<evidence type="ECO:0000313" key="1">
    <source>
        <dbReference type="EMBL" id="TDL21279.1"/>
    </source>
</evidence>
<dbReference type="VEuPathDB" id="FungiDB:BD410DRAFT_790053"/>
<reference evidence="1 2" key="1">
    <citation type="submission" date="2018-06" db="EMBL/GenBank/DDBJ databases">
        <title>A transcriptomic atlas of mushroom development highlights an independent origin of complex multicellularity.</title>
        <authorList>
            <consortium name="DOE Joint Genome Institute"/>
            <person name="Krizsan K."/>
            <person name="Almasi E."/>
            <person name="Merenyi Z."/>
            <person name="Sahu N."/>
            <person name="Viragh M."/>
            <person name="Koszo T."/>
            <person name="Mondo S."/>
            <person name="Kiss B."/>
            <person name="Balint B."/>
            <person name="Kues U."/>
            <person name="Barry K."/>
            <person name="Hegedus J.C."/>
            <person name="Henrissat B."/>
            <person name="Johnson J."/>
            <person name="Lipzen A."/>
            <person name="Ohm R."/>
            <person name="Nagy I."/>
            <person name="Pangilinan J."/>
            <person name="Yan J."/>
            <person name="Xiong Y."/>
            <person name="Grigoriev I.V."/>
            <person name="Hibbett D.S."/>
            <person name="Nagy L.G."/>
        </authorList>
    </citation>
    <scope>NUCLEOTIDE SEQUENCE [LARGE SCALE GENOMIC DNA]</scope>
    <source>
        <strain evidence="1 2">SZMC22713</strain>
    </source>
</reference>
<dbReference type="Proteomes" id="UP000294933">
    <property type="component" value="Unassembled WGS sequence"/>
</dbReference>
<evidence type="ECO:0000313" key="2">
    <source>
        <dbReference type="Proteomes" id="UP000294933"/>
    </source>
</evidence>
<name>A0A4Y7Q338_9AGAM</name>
<accession>A0A4Y7Q338</accession>
<organism evidence="1 2">
    <name type="scientific">Rickenella mellea</name>
    <dbReference type="NCBI Taxonomy" id="50990"/>
    <lineage>
        <taxon>Eukaryota</taxon>
        <taxon>Fungi</taxon>
        <taxon>Dikarya</taxon>
        <taxon>Basidiomycota</taxon>
        <taxon>Agaricomycotina</taxon>
        <taxon>Agaricomycetes</taxon>
        <taxon>Hymenochaetales</taxon>
        <taxon>Rickenellaceae</taxon>
        <taxon>Rickenella</taxon>
    </lineage>
</organism>
<keyword evidence="2" id="KW-1185">Reference proteome</keyword>
<proteinExistence type="predicted"/>
<dbReference type="AlphaFoldDB" id="A0A4Y7Q338"/>
<dbReference type="EMBL" id="ML170182">
    <property type="protein sequence ID" value="TDL21279.1"/>
    <property type="molecule type" value="Genomic_DNA"/>
</dbReference>
<protein>
    <submittedName>
        <fullName evidence="1">Uncharacterized protein</fullName>
    </submittedName>
</protein>